<dbReference type="RefSeq" id="WP_013498836.1">
    <property type="nucleotide sequence ID" value="NC_014833.1"/>
</dbReference>
<dbReference type="STRING" id="697329.Rumal_2193"/>
<gene>
    <name evidence="1" type="ordered locus">Rumal_2193</name>
</gene>
<accession>E6UC57</accession>
<dbReference type="KEGG" id="ral:Rumal_2193"/>
<evidence type="ECO:0000313" key="2">
    <source>
        <dbReference type="Proteomes" id="UP000006919"/>
    </source>
</evidence>
<reference evidence="1 2" key="1">
    <citation type="journal article" date="2011" name="J. Bacteriol.">
        <title>Complete genome of the cellulolytic ruminal bacterium Ruminococcus albus 7.</title>
        <authorList>
            <person name="Suen G."/>
            <person name="Stevenson D.M."/>
            <person name="Bruce D.C."/>
            <person name="Chertkov O."/>
            <person name="Copeland A."/>
            <person name="Cheng J.F."/>
            <person name="Detter C."/>
            <person name="Detter J.C."/>
            <person name="Goodwin L.A."/>
            <person name="Han C.S."/>
            <person name="Hauser L.J."/>
            <person name="Ivanova N.N."/>
            <person name="Kyrpides N.C."/>
            <person name="Land M.L."/>
            <person name="Lapidus A."/>
            <person name="Lucas S."/>
            <person name="Ovchinnikova G."/>
            <person name="Pitluck S."/>
            <person name="Tapia R."/>
            <person name="Woyke T."/>
            <person name="Boyum J."/>
            <person name="Mead D."/>
            <person name="Weimer P.J."/>
        </authorList>
    </citation>
    <scope>NUCLEOTIDE SEQUENCE [LARGE SCALE GENOMIC DNA]</scope>
    <source>
        <strain evidence="2">ATCC 27210 / DSM 20455 / JCM 14654 / NCDO 2250 / 7</strain>
    </source>
</reference>
<dbReference type="AlphaFoldDB" id="E6UC57"/>
<dbReference type="EMBL" id="CP002403">
    <property type="protein sequence ID" value="ADU22679.1"/>
    <property type="molecule type" value="Genomic_DNA"/>
</dbReference>
<dbReference type="HOGENOM" id="CLU_2828581_0_0_9"/>
<evidence type="ECO:0000313" key="1">
    <source>
        <dbReference type="EMBL" id="ADU22679.1"/>
    </source>
</evidence>
<dbReference type="Proteomes" id="UP000006919">
    <property type="component" value="Chromosome"/>
</dbReference>
<sequence length="66" mass="7123">MAKDQVNLYVDIIAKGFTGESGKDAASTAEKVSNAVADGGWGGSTYLTRRNEAWHRLLDFYKGLNG</sequence>
<proteinExistence type="predicted"/>
<name>E6UC57_RUMA7</name>
<protein>
    <submittedName>
        <fullName evidence="1">Uncharacterized protein</fullName>
    </submittedName>
</protein>
<organism evidence="1 2">
    <name type="scientific">Ruminococcus albus (strain ATCC 27210 / DSM 20455 / JCM 14654 / NCDO 2250 / 7)</name>
    <dbReference type="NCBI Taxonomy" id="697329"/>
    <lineage>
        <taxon>Bacteria</taxon>
        <taxon>Bacillati</taxon>
        <taxon>Bacillota</taxon>
        <taxon>Clostridia</taxon>
        <taxon>Eubacteriales</taxon>
        <taxon>Oscillospiraceae</taxon>
        <taxon>Ruminococcus</taxon>
    </lineage>
</organism>